<gene>
    <name evidence="2" type="ORF">LWI28_028336</name>
</gene>
<keyword evidence="3" id="KW-1185">Reference proteome</keyword>
<reference evidence="2" key="2">
    <citation type="submission" date="2023-02" db="EMBL/GenBank/DDBJ databases">
        <authorList>
            <person name="Swenson N.G."/>
            <person name="Wegrzyn J.L."/>
            <person name="Mcevoy S.L."/>
        </authorList>
    </citation>
    <scope>NUCLEOTIDE SEQUENCE</scope>
    <source>
        <strain evidence="2">91603</strain>
        <tissue evidence="2">Leaf</tissue>
    </source>
</reference>
<sequence length="273" mass="30810">MLAPRGPLGSAAADIWLPFSWCLDLSDLVFNCFAAWTWLLGHVFFIWISSVVLAVWAYRSSSGICCGVFILIRFSSHTHIHTDTSRLSSICQQPAARRLSSSICYLQSFVFYSPSRRRLTRSSSRRLTRLSLPSAHSIVITHSFVRRRSLLQLTIKDGARCDPGSFKAGTMTQIEKTLTTMLPDSRLRANPHIDSKMRLWKKEYGILYDMLNVSGFGWNDIKKCVEVDSNDVWEVAWPQRASNFAWAHAAQAAQRSRLGPSSTVFGEGGRCER</sequence>
<evidence type="ECO:0000313" key="2">
    <source>
        <dbReference type="EMBL" id="KAI9166227.1"/>
    </source>
</evidence>
<dbReference type="AlphaFoldDB" id="A0AAD5IKQ1"/>
<keyword evidence="1" id="KW-0812">Transmembrane</keyword>
<proteinExistence type="predicted"/>
<dbReference type="PANTHER" id="PTHR46250">
    <property type="entry name" value="MYB/SANT-LIKE DNA-BINDING DOMAIN PROTEIN-RELATED"/>
    <property type="match status" value="1"/>
</dbReference>
<evidence type="ECO:0000256" key="1">
    <source>
        <dbReference type="SAM" id="Phobius"/>
    </source>
</evidence>
<dbReference type="Proteomes" id="UP001064489">
    <property type="component" value="Chromosome 10"/>
</dbReference>
<dbReference type="EMBL" id="JAJSOW010000105">
    <property type="protein sequence ID" value="KAI9166227.1"/>
    <property type="molecule type" value="Genomic_DNA"/>
</dbReference>
<feature type="transmembrane region" description="Helical" evidence="1">
    <location>
        <begin position="33"/>
        <end position="58"/>
    </location>
</feature>
<evidence type="ECO:0000313" key="3">
    <source>
        <dbReference type="Proteomes" id="UP001064489"/>
    </source>
</evidence>
<organism evidence="2 3">
    <name type="scientific">Acer negundo</name>
    <name type="common">Box elder</name>
    <dbReference type="NCBI Taxonomy" id="4023"/>
    <lineage>
        <taxon>Eukaryota</taxon>
        <taxon>Viridiplantae</taxon>
        <taxon>Streptophyta</taxon>
        <taxon>Embryophyta</taxon>
        <taxon>Tracheophyta</taxon>
        <taxon>Spermatophyta</taxon>
        <taxon>Magnoliopsida</taxon>
        <taxon>eudicotyledons</taxon>
        <taxon>Gunneridae</taxon>
        <taxon>Pentapetalae</taxon>
        <taxon>rosids</taxon>
        <taxon>malvids</taxon>
        <taxon>Sapindales</taxon>
        <taxon>Sapindaceae</taxon>
        <taxon>Hippocastanoideae</taxon>
        <taxon>Acereae</taxon>
        <taxon>Acer</taxon>
    </lineage>
</organism>
<protein>
    <recommendedName>
        <fullName evidence="4">Myb/SANT-like domain-containing protein</fullName>
    </recommendedName>
</protein>
<reference evidence="2" key="1">
    <citation type="journal article" date="2022" name="Plant J.">
        <title>Strategies of tolerance reflected in two North American maple genomes.</title>
        <authorList>
            <person name="McEvoy S.L."/>
            <person name="Sezen U.U."/>
            <person name="Trouern-Trend A."/>
            <person name="McMahon S.M."/>
            <person name="Schaberg P.G."/>
            <person name="Yang J."/>
            <person name="Wegrzyn J.L."/>
            <person name="Swenson N.G."/>
        </authorList>
    </citation>
    <scope>NUCLEOTIDE SEQUENCE</scope>
    <source>
        <strain evidence="2">91603</strain>
    </source>
</reference>
<keyword evidence="1" id="KW-0472">Membrane</keyword>
<dbReference type="PANTHER" id="PTHR46250:SF15">
    <property type="entry name" value="OS01G0523800 PROTEIN"/>
    <property type="match status" value="1"/>
</dbReference>
<keyword evidence="1" id="KW-1133">Transmembrane helix</keyword>
<evidence type="ECO:0008006" key="4">
    <source>
        <dbReference type="Google" id="ProtNLM"/>
    </source>
</evidence>
<accession>A0AAD5IKQ1</accession>
<name>A0AAD5IKQ1_ACENE</name>
<comment type="caution">
    <text evidence="2">The sequence shown here is derived from an EMBL/GenBank/DDBJ whole genome shotgun (WGS) entry which is preliminary data.</text>
</comment>